<dbReference type="SMART" id="SM00530">
    <property type="entry name" value="HTH_XRE"/>
    <property type="match status" value="1"/>
</dbReference>
<dbReference type="RefSeq" id="WP_235121531.1">
    <property type="nucleotide sequence ID" value="NZ_CP090978.1"/>
</dbReference>
<dbReference type="PANTHER" id="PTHR46797">
    <property type="entry name" value="HTH-TYPE TRANSCRIPTIONAL REGULATOR"/>
    <property type="match status" value="1"/>
</dbReference>
<dbReference type="Gene3D" id="1.10.260.40">
    <property type="entry name" value="lambda repressor-like DNA-binding domains"/>
    <property type="match status" value="1"/>
</dbReference>
<dbReference type="PROSITE" id="PS50943">
    <property type="entry name" value="HTH_CROC1"/>
    <property type="match status" value="1"/>
</dbReference>
<organism evidence="4 5">
    <name type="scientific">Paenibacillus hexagrammi</name>
    <dbReference type="NCBI Taxonomy" id="2908839"/>
    <lineage>
        <taxon>Bacteria</taxon>
        <taxon>Bacillati</taxon>
        <taxon>Bacillota</taxon>
        <taxon>Bacilli</taxon>
        <taxon>Bacillales</taxon>
        <taxon>Paenibacillaceae</taxon>
        <taxon>Paenibacillus</taxon>
    </lineage>
</organism>
<dbReference type="InterPro" id="IPR001387">
    <property type="entry name" value="Cro/C1-type_HTH"/>
</dbReference>
<dbReference type="EMBL" id="CP090978">
    <property type="protein sequence ID" value="UJF34958.1"/>
    <property type="molecule type" value="Genomic_DNA"/>
</dbReference>
<sequence>MTFGERLQELRKEREMSQRKLSDKSGVSYSLLNAMEVGERTPTREAILSLARALQCQDADELLRLAGYE</sequence>
<feature type="domain" description="HTH cro/C1-type" evidence="3">
    <location>
        <begin position="7"/>
        <end position="62"/>
    </location>
</feature>
<dbReference type="InterPro" id="IPR050807">
    <property type="entry name" value="TransReg_Diox_bact_type"/>
</dbReference>
<protein>
    <submittedName>
        <fullName evidence="4">Helix-turn-helix domain-containing protein</fullName>
    </submittedName>
</protein>
<dbReference type="Proteomes" id="UP001649230">
    <property type="component" value="Chromosome"/>
</dbReference>
<keyword evidence="1" id="KW-0238">DNA-binding</keyword>
<name>A0ABY3SLM7_9BACL</name>
<dbReference type="PANTHER" id="PTHR46797:SF1">
    <property type="entry name" value="METHYLPHOSPHONATE SYNTHASE"/>
    <property type="match status" value="1"/>
</dbReference>
<gene>
    <name evidence="4" type="ORF">L0M14_07380</name>
</gene>
<dbReference type="SUPFAM" id="SSF47413">
    <property type="entry name" value="lambda repressor-like DNA-binding domains"/>
    <property type="match status" value="1"/>
</dbReference>
<reference evidence="4 5" key="1">
    <citation type="journal article" date="2024" name="Int. J. Syst. Evol. Microbiol.">
        <title>Paenibacillus hexagrammi sp. nov., a novel bacterium isolated from the gut content of Hexagrammos agrammus.</title>
        <authorList>
            <person name="Jung H.K."/>
            <person name="Kim D.G."/>
            <person name="Zin H."/>
            <person name="Park J."/>
            <person name="Jung H."/>
            <person name="Kim Y.O."/>
            <person name="Kong H.J."/>
            <person name="Kim J.W."/>
            <person name="Kim Y.S."/>
        </authorList>
    </citation>
    <scope>NUCLEOTIDE SEQUENCE [LARGE SCALE GENOMIC DNA]</scope>
    <source>
        <strain evidence="4 5">YPD9-1</strain>
    </source>
</reference>
<dbReference type="CDD" id="cd00093">
    <property type="entry name" value="HTH_XRE"/>
    <property type="match status" value="1"/>
</dbReference>
<dbReference type="InterPro" id="IPR010982">
    <property type="entry name" value="Lambda_DNA-bd_dom_sf"/>
</dbReference>
<feature type="region of interest" description="Disordered" evidence="2">
    <location>
        <begin position="1"/>
        <end position="22"/>
    </location>
</feature>
<evidence type="ECO:0000313" key="5">
    <source>
        <dbReference type="Proteomes" id="UP001649230"/>
    </source>
</evidence>
<proteinExistence type="predicted"/>
<accession>A0ABY3SLM7</accession>
<evidence type="ECO:0000259" key="3">
    <source>
        <dbReference type="PROSITE" id="PS50943"/>
    </source>
</evidence>
<evidence type="ECO:0000256" key="1">
    <source>
        <dbReference type="ARBA" id="ARBA00023125"/>
    </source>
</evidence>
<keyword evidence="5" id="KW-1185">Reference proteome</keyword>
<evidence type="ECO:0000313" key="4">
    <source>
        <dbReference type="EMBL" id="UJF34958.1"/>
    </source>
</evidence>
<evidence type="ECO:0000256" key="2">
    <source>
        <dbReference type="SAM" id="MobiDB-lite"/>
    </source>
</evidence>
<dbReference type="Pfam" id="PF01381">
    <property type="entry name" value="HTH_3"/>
    <property type="match status" value="1"/>
</dbReference>